<dbReference type="InterPro" id="IPR009057">
    <property type="entry name" value="Homeodomain-like_sf"/>
</dbReference>
<evidence type="ECO:0000313" key="4">
    <source>
        <dbReference type="EMBL" id="WOT04467.1"/>
    </source>
</evidence>
<dbReference type="InterPro" id="IPR001647">
    <property type="entry name" value="HTH_TetR"/>
</dbReference>
<evidence type="ECO:0000256" key="1">
    <source>
        <dbReference type="ARBA" id="ARBA00023125"/>
    </source>
</evidence>
<feature type="domain" description="HTH tetR-type" evidence="3">
    <location>
        <begin position="1"/>
        <end position="61"/>
    </location>
</feature>
<dbReference type="EMBL" id="CP136522">
    <property type="protein sequence ID" value="WOT04467.1"/>
    <property type="molecule type" value="Genomic_DNA"/>
</dbReference>
<dbReference type="Proteomes" id="UP001529491">
    <property type="component" value="Chromosome"/>
</dbReference>
<dbReference type="Gene3D" id="1.10.357.10">
    <property type="entry name" value="Tetracycline Repressor, domain 2"/>
    <property type="match status" value="1"/>
</dbReference>
<keyword evidence="1 2" id="KW-0238">DNA-binding</keyword>
<dbReference type="PROSITE" id="PS50977">
    <property type="entry name" value="HTH_TETR_2"/>
    <property type="match status" value="1"/>
</dbReference>
<dbReference type="PRINTS" id="PR00455">
    <property type="entry name" value="HTHTETR"/>
</dbReference>
<keyword evidence="5" id="KW-1185">Reference proteome</keyword>
<organism evidence="4 5">
    <name type="scientific">Shewanella youngdeokensis</name>
    <dbReference type="NCBI Taxonomy" id="2999068"/>
    <lineage>
        <taxon>Bacteria</taxon>
        <taxon>Pseudomonadati</taxon>
        <taxon>Pseudomonadota</taxon>
        <taxon>Gammaproteobacteria</taxon>
        <taxon>Alteromonadales</taxon>
        <taxon>Shewanellaceae</taxon>
        <taxon>Shewanella</taxon>
    </lineage>
</organism>
<proteinExistence type="predicted"/>
<accession>A0ABZ0JX90</accession>
<name>A0ABZ0JX90_9GAMM</name>
<dbReference type="SUPFAM" id="SSF46689">
    <property type="entry name" value="Homeodomain-like"/>
    <property type="match status" value="1"/>
</dbReference>
<dbReference type="RefSeq" id="WP_310472098.1">
    <property type="nucleotide sequence ID" value="NZ_CP136522.1"/>
</dbReference>
<evidence type="ECO:0000313" key="5">
    <source>
        <dbReference type="Proteomes" id="UP001529491"/>
    </source>
</evidence>
<evidence type="ECO:0000256" key="2">
    <source>
        <dbReference type="PROSITE-ProRule" id="PRU00335"/>
    </source>
</evidence>
<dbReference type="Pfam" id="PF00440">
    <property type="entry name" value="TetR_N"/>
    <property type="match status" value="1"/>
</dbReference>
<reference evidence="4 5" key="1">
    <citation type="submission" date="2023-10" db="EMBL/GenBank/DDBJ databases">
        <title>Complete genome sequence of Shewanella sp. DAU334.</title>
        <authorList>
            <person name="Lee Y.-S."/>
            <person name="Jeong H.-R."/>
            <person name="Hwang E.-J."/>
            <person name="Choi Y.-L."/>
            <person name="Kim G.-D."/>
        </authorList>
    </citation>
    <scope>NUCLEOTIDE SEQUENCE [LARGE SCALE GENOMIC DNA]</scope>
    <source>
        <strain evidence="4 5">DAU334</strain>
    </source>
</reference>
<evidence type="ECO:0000259" key="3">
    <source>
        <dbReference type="PROSITE" id="PS50977"/>
    </source>
</evidence>
<sequence length="229" mass="25796">MDVRNSILQAAEQEIAKRGIVQFSLSGLAHVIPTSKSTVYGHFPNKDELLVEIFNHQADKRILVGISLDNSTDLSTADKCVIYFCYSVYANLQNITGNGVRFLPSNPQLWKRAKPDTVECMKRQLKQIHTLPINYLKDARLTGELTATDAEINYAVIDLLTIERGAIINLTNAGLDDLMGQIDPFYFLQRMIERIALLKWAKPISTPATQIDEQIKSILKGRPFYDDVV</sequence>
<protein>
    <submittedName>
        <fullName evidence="4">Helix-turn-helix domain-containing protein</fullName>
    </submittedName>
</protein>
<feature type="DNA-binding region" description="H-T-H motif" evidence="2">
    <location>
        <begin position="24"/>
        <end position="43"/>
    </location>
</feature>
<gene>
    <name evidence="4" type="ORF">RGE70_14210</name>
</gene>